<organism evidence="3 4">
    <name type="scientific">Aliarcobacter skirrowii</name>
    <dbReference type="NCBI Taxonomy" id="28200"/>
    <lineage>
        <taxon>Bacteria</taxon>
        <taxon>Pseudomonadati</taxon>
        <taxon>Campylobacterota</taxon>
        <taxon>Epsilonproteobacteria</taxon>
        <taxon>Campylobacterales</taxon>
        <taxon>Arcobacteraceae</taxon>
        <taxon>Aliarcobacter</taxon>
    </lineage>
</organism>
<name>A0AAW9DCP3_9BACT</name>
<dbReference type="RefSeq" id="WP_319048515.1">
    <property type="nucleotide sequence ID" value="NZ_JAUQUR010000011.1"/>
</dbReference>
<feature type="transmembrane region" description="Helical" evidence="2">
    <location>
        <begin position="900"/>
        <end position="921"/>
    </location>
</feature>
<keyword evidence="1" id="KW-0175">Coiled coil</keyword>
<sequence length="1189" mass="139402">MGNIYQVVEKGIIKCMCGGMVELKSSATNQMIGDSKPLYWKDLLDAPIKGCPSLVPCTKVVSITDIGTEENVADSNSSFLLRTDGFKSDQGKGILLEDPGQSSTSILPKPSAEKVFVELEELKEKEEELKEDKKENISTYKIKLLRKSNDIYKPLRPIRDLKLFEELSITDKKDTYSLENIYSFYLSYLYIYDEVSYKEVKISSQSTLYHEKIDEVFFIYDGEKLNYIPLEEDKKITIYYSNIKLDSPKEEDLKGLHNIIIDPTNLDEKSSFFVVENHGLNKSIISEDDLKFIKKKEKDKESEEHYIVGIFDDILGEIEDLYNNYHDSFKKAYRFNYDNINQIKEINAYPFTISSMIDKFYVDDDTNKAFKKLNESYKEILDIFLSDEKYLNTFFLENKGDISWIFDRDKHNIGLSYLNMIKNRYYPFFEEFSYSTALKKDVFKRNSNKDNFNILFEGKGFKYIEKIQFKVNNFNFKNSIYFTPKSKDYEAILKNANEFLATIIFSIIFSSDEELESIIKSSNSASKLDLCRVEFDKILKDIRPITFINTKKDEELKDFIEKDTIYSQILNRDSKRSSDSYLNDYENLDLLNTKQSFFQDGKTFDSFIKSKYLYFKNSSFYKNISKDEDTPEEIIKVIHNKLKSDELKNILEAYNGIKNTNLQEYIIFSKNTLYMLCAPRLNIDEESIFNNIFHKDLSHIYKFYSSMRDKMEGIKDEEKALLIVQYRISTLFFNMISKSYIFAILQDTNSDFHKNAKNFIPYDEKTEDDKKDFKLRFLFIKEPKFTKQILEKVKEIELISKAVEDILDEIIKKGENKDLQNSIDKYLKSLRTFSSTIAFLRIIDFTLMDSKSFKDFSQFANDVLSLTIFTSNFLKNSKGILNSSTLATFTKELQKDRKMLFTNLSITNRFNIIFIIVNAVFDSKRLYENDDYDALATNLAMTILTIISIIIPSSIPIKIATFCIDILLIAAYNRFVDSKLLVFLKKTIFAISLEPSKEFKPHYLEVAFKNQKELNISFSNPNELISFFGENYSSYKSNFEVALKNELQFLHTTLIELKFEIDKKVTEEEIYIKGVKKKLLMLSNLIIPSNIFDNDFSIIIKDKTFRNDNKTFIEENNGKILFDLRNKDIKNDLKDEKIDLIIKASSMELKYKVIYKHILTTDPKYNCDLKIYLEQIYFNMDDLQTKEIK</sequence>
<evidence type="ECO:0000313" key="3">
    <source>
        <dbReference type="EMBL" id="MDX4070025.1"/>
    </source>
</evidence>
<protein>
    <submittedName>
        <fullName evidence="3">Uncharacterized protein</fullName>
    </submittedName>
</protein>
<reference evidence="3" key="1">
    <citation type="journal article" date="2023" name="Front. Microbiol.">
        <title>Genomic diversity and taxonomic marker for Arcobacter species.</title>
        <authorList>
            <person name="Zhou G."/>
            <person name="Gu Y."/>
            <person name="Wang H."/>
            <person name="Chen X."/>
            <person name="Zhang X."/>
            <person name="Shao Z."/>
            <person name="Yan X."/>
            <person name="Zhang J."/>
            <person name="Zhang M."/>
        </authorList>
    </citation>
    <scope>NUCLEOTIDE SEQUENCE</scope>
    <source>
        <strain evidence="3">BJSY19SF1-2</strain>
    </source>
</reference>
<dbReference type="AlphaFoldDB" id="A0AAW9DCP3"/>
<evidence type="ECO:0000256" key="2">
    <source>
        <dbReference type="SAM" id="Phobius"/>
    </source>
</evidence>
<evidence type="ECO:0000256" key="1">
    <source>
        <dbReference type="SAM" id="Coils"/>
    </source>
</evidence>
<comment type="caution">
    <text evidence="3">The sequence shown here is derived from an EMBL/GenBank/DDBJ whole genome shotgun (WGS) entry which is preliminary data.</text>
</comment>
<reference evidence="3" key="2">
    <citation type="submission" date="2023-07" db="EMBL/GenBank/DDBJ databases">
        <authorList>
            <person name="Zhang M."/>
            <person name="Zhou G."/>
        </authorList>
    </citation>
    <scope>NUCLEOTIDE SEQUENCE</scope>
    <source>
        <strain evidence="3">BJSY19SF1-2</strain>
    </source>
</reference>
<keyword evidence="2" id="KW-0812">Transmembrane</keyword>
<evidence type="ECO:0000313" key="4">
    <source>
        <dbReference type="Proteomes" id="UP001283691"/>
    </source>
</evidence>
<keyword evidence="2" id="KW-1133">Transmembrane helix</keyword>
<keyword evidence="2" id="KW-0472">Membrane</keyword>
<dbReference type="Proteomes" id="UP001283691">
    <property type="component" value="Unassembled WGS sequence"/>
</dbReference>
<proteinExistence type="predicted"/>
<gene>
    <name evidence="3" type="ORF">Q6A80_09865</name>
</gene>
<dbReference type="EMBL" id="JAUQUR010000011">
    <property type="protein sequence ID" value="MDX4070025.1"/>
    <property type="molecule type" value="Genomic_DNA"/>
</dbReference>
<feature type="transmembrane region" description="Helical" evidence="2">
    <location>
        <begin position="933"/>
        <end position="951"/>
    </location>
</feature>
<feature type="coiled-coil region" evidence="1">
    <location>
        <begin position="112"/>
        <end position="143"/>
    </location>
</feature>
<accession>A0AAW9DCP3</accession>